<dbReference type="InterPro" id="IPR044925">
    <property type="entry name" value="His-Me_finger_sf"/>
</dbReference>
<evidence type="ECO:0000313" key="2">
    <source>
        <dbReference type="Proteomes" id="UP000053758"/>
    </source>
</evidence>
<name>A0A081CGH7_PSEA2</name>
<dbReference type="AlphaFoldDB" id="A0A081CGH7"/>
<dbReference type="Proteomes" id="UP000053758">
    <property type="component" value="Unassembled WGS sequence"/>
</dbReference>
<protein>
    <submittedName>
        <fullName evidence="1">Uncharacterized protein</fullName>
    </submittedName>
</protein>
<dbReference type="InterPro" id="IPR003615">
    <property type="entry name" value="HNH_nuc"/>
</dbReference>
<proteinExistence type="predicted"/>
<gene>
    <name evidence="1" type="ORF">PAN0_010c3993</name>
</gene>
<dbReference type="Gene3D" id="3.90.75.20">
    <property type="match status" value="2"/>
</dbReference>
<dbReference type="SMART" id="SM00507">
    <property type="entry name" value="HNHc"/>
    <property type="match status" value="2"/>
</dbReference>
<dbReference type="GeneID" id="26304785"/>
<dbReference type="SUPFAM" id="SSF54060">
    <property type="entry name" value="His-Me finger endonucleases"/>
    <property type="match status" value="2"/>
</dbReference>
<dbReference type="Pfam" id="PF13392">
    <property type="entry name" value="HNH_3"/>
    <property type="match status" value="1"/>
</dbReference>
<dbReference type="RefSeq" id="XP_014655935.1">
    <property type="nucleotide sequence ID" value="XM_014800449.1"/>
</dbReference>
<dbReference type="HOGENOM" id="CLU_639555_0_0_1"/>
<organism evidence="1 2">
    <name type="scientific">Pseudozyma antarctica</name>
    <name type="common">Yeast</name>
    <name type="synonym">Candida antarctica</name>
    <dbReference type="NCBI Taxonomy" id="84753"/>
    <lineage>
        <taxon>Eukaryota</taxon>
        <taxon>Fungi</taxon>
        <taxon>Dikarya</taxon>
        <taxon>Basidiomycota</taxon>
        <taxon>Ustilaginomycotina</taxon>
        <taxon>Ustilaginomycetes</taxon>
        <taxon>Ustilaginales</taxon>
        <taxon>Ustilaginaceae</taxon>
        <taxon>Moesziomyces</taxon>
    </lineage>
</organism>
<dbReference type="OrthoDB" id="10578905at2759"/>
<sequence>MSLPAGRAPPPPTIETNSVSKEVIRYGVKAFVTVSAEDAWIFDAFWVSVGNRQHAIANRKGKERMVKDLHRLVFTDPVPKGMVVDHIDQNPLNNVRSNLRAVSLSDNAMNATLKKRPKSGYRGVWKNGNKFTAEARGKKIGSGFPSAKAAKAFRIRALRQEGADAMADMETEVELSVSDEEFLSGFKKKTYASKGQGHVKRANGVFYPMLRGKRLGRCTTEEEAREKIRQAERLRKQAEAKEAADVVIPRTAEGVAFLTDKNGEKILVDDDIYMQFRKNPIYYRGDGYPVVLDKPLHLLVCPRQPEHQCVDHINGNRLDARRSNLRSTTYAINNRNQKPTSATGYLGVVFDTNHPGKFKAVVTDSRVNPPAHYTRLFDHAADASRWRQKMMLEIYPEDQVVASGSASQ</sequence>
<reference evidence="2" key="1">
    <citation type="journal article" date="2014" name="Genome Announc.">
        <title>Draft Genome Sequence of the Yeast Pseudozyma antarctica Type Strain JCM10317, a Producer of the Glycolipid Biosurfactants, Mannosylerythritol Lipids.</title>
        <authorList>
            <person name="Saika A."/>
            <person name="Koike H."/>
            <person name="Hori T."/>
            <person name="Fukuoka T."/>
            <person name="Sato S."/>
            <person name="Habe H."/>
            <person name="Kitamoto D."/>
            <person name="Morita T."/>
        </authorList>
    </citation>
    <scope>NUCLEOTIDE SEQUENCE [LARGE SCALE GENOMIC DNA]</scope>
    <source>
        <strain evidence="2">JCM 10317</strain>
    </source>
</reference>
<keyword evidence="2" id="KW-1185">Reference proteome</keyword>
<evidence type="ECO:0000313" key="1">
    <source>
        <dbReference type="EMBL" id="GAK65773.1"/>
    </source>
</evidence>
<dbReference type="EMBL" id="DF830077">
    <property type="protein sequence ID" value="GAK65773.1"/>
    <property type="molecule type" value="Genomic_DNA"/>
</dbReference>
<accession>A0A081CGH7</accession>